<dbReference type="GO" id="GO:0016491">
    <property type="term" value="F:oxidoreductase activity"/>
    <property type="evidence" value="ECO:0007669"/>
    <property type="project" value="UniProtKB-KW"/>
</dbReference>
<name>A0AA51RWI6_9GAMM</name>
<comment type="similarity">
    <text evidence="1 3">Belongs to the short-chain dehydrogenases/reductases (SDR) family.</text>
</comment>
<keyword evidence="5" id="KW-1185">Reference proteome</keyword>
<dbReference type="PIRSF" id="PIRSF000126">
    <property type="entry name" value="11-beta-HSD1"/>
    <property type="match status" value="1"/>
</dbReference>
<sequence>MPDSQTKTAIITGASRGLGAALAFAFAKQGFDLCLIARSADELQQLQQQISSTFSVKVSLYPYDLSDLTGITALVERIYSEHPSIDLLINNAGFGHYKPMNEHSPSEIINMVNVNLTAPMLLTREVVTIMSKQNKGHVINIGSDLAQKPLANMTPYVATKHGLQGFSDSLLREVKGQGIKVTIINTGVIATYFHNDQPSDHAPDTSLDPKQVADLIVQVYQTPSLQVVDQITLHPINQEF</sequence>
<evidence type="ECO:0000256" key="2">
    <source>
        <dbReference type="ARBA" id="ARBA00023002"/>
    </source>
</evidence>
<dbReference type="PRINTS" id="PR00080">
    <property type="entry name" value="SDRFAMILY"/>
</dbReference>
<dbReference type="EMBL" id="CP133548">
    <property type="protein sequence ID" value="WMS88860.1"/>
    <property type="molecule type" value="Genomic_DNA"/>
</dbReference>
<keyword evidence="2" id="KW-0560">Oxidoreductase</keyword>
<dbReference type="SUPFAM" id="SSF51735">
    <property type="entry name" value="NAD(P)-binding Rossmann-fold domains"/>
    <property type="match status" value="1"/>
</dbReference>
<dbReference type="Proteomes" id="UP001239782">
    <property type="component" value="Chromosome"/>
</dbReference>
<dbReference type="GO" id="GO:0016020">
    <property type="term" value="C:membrane"/>
    <property type="evidence" value="ECO:0007669"/>
    <property type="project" value="TreeGrafter"/>
</dbReference>
<dbReference type="PANTHER" id="PTHR44196:SF1">
    <property type="entry name" value="DEHYDROGENASE_REDUCTASE SDR FAMILY MEMBER 7B"/>
    <property type="match status" value="1"/>
</dbReference>
<accession>A0AA51RWI6</accession>
<dbReference type="PRINTS" id="PR00081">
    <property type="entry name" value="GDHRDH"/>
</dbReference>
<dbReference type="InterPro" id="IPR036291">
    <property type="entry name" value="NAD(P)-bd_dom_sf"/>
</dbReference>
<dbReference type="Pfam" id="PF00106">
    <property type="entry name" value="adh_short"/>
    <property type="match status" value="1"/>
</dbReference>
<protein>
    <submittedName>
        <fullName evidence="4">SDR family NAD(P)-dependent oxidoreductase</fullName>
    </submittedName>
</protein>
<dbReference type="RefSeq" id="WP_309204080.1">
    <property type="nucleotide sequence ID" value="NZ_CP133548.1"/>
</dbReference>
<evidence type="ECO:0000313" key="4">
    <source>
        <dbReference type="EMBL" id="WMS88860.1"/>
    </source>
</evidence>
<proteinExistence type="inferred from homology"/>
<organism evidence="4 5">
    <name type="scientific">Pleionea litopenaei</name>
    <dbReference type="NCBI Taxonomy" id="3070815"/>
    <lineage>
        <taxon>Bacteria</taxon>
        <taxon>Pseudomonadati</taxon>
        <taxon>Pseudomonadota</taxon>
        <taxon>Gammaproteobacteria</taxon>
        <taxon>Oceanospirillales</taxon>
        <taxon>Pleioneaceae</taxon>
        <taxon>Pleionea</taxon>
    </lineage>
</organism>
<dbReference type="AlphaFoldDB" id="A0AA51RWI6"/>
<dbReference type="KEGG" id="plei:Q9312_08055"/>
<gene>
    <name evidence="4" type="ORF">Q9312_08055</name>
</gene>
<dbReference type="PANTHER" id="PTHR44196">
    <property type="entry name" value="DEHYDROGENASE/REDUCTASE SDR FAMILY MEMBER 7B"/>
    <property type="match status" value="1"/>
</dbReference>
<reference evidence="4 5" key="1">
    <citation type="submission" date="2023-08" db="EMBL/GenBank/DDBJ databases">
        <title>Pleionea litopenaei sp. nov., isolated from stomach of juvenile Litopenaeus vannamei.</title>
        <authorList>
            <person name="Rho A.M."/>
            <person name="Hwang C.Y."/>
        </authorList>
    </citation>
    <scope>NUCLEOTIDE SEQUENCE [LARGE SCALE GENOMIC DNA]</scope>
    <source>
        <strain evidence="4 5">HL-JVS1</strain>
    </source>
</reference>
<dbReference type="CDD" id="cd05233">
    <property type="entry name" value="SDR_c"/>
    <property type="match status" value="1"/>
</dbReference>
<dbReference type="InterPro" id="IPR002347">
    <property type="entry name" value="SDR_fam"/>
</dbReference>
<dbReference type="Gene3D" id="3.40.50.720">
    <property type="entry name" value="NAD(P)-binding Rossmann-like Domain"/>
    <property type="match status" value="1"/>
</dbReference>
<evidence type="ECO:0000313" key="5">
    <source>
        <dbReference type="Proteomes" id="UP001239782"/>
    </source>
</evidence>
<evidence type="ECO:0000256" key="3">
    <source>
        <dbReference type="RuleBase" id="RU000363"/>
    </source>
</evidence>
<evidence type="ECO:0000256" key="1">
    <source>
        <dbReference type="ARBA" id="ARBA00006484"/>
    </source>
</evidence>